<organism evidence="9 10">
    <name type="scientific">Clostridium muellerianum</name>
    <dbReference type="NCBI Taxonomy" id="2716538"/>
    <lineage>
        <taxon>Bacteria</taxon>
        <taxon>Bacillati</taxon>
        <taxon>Bacillota</taxon>
        <taxon>Clostridia</taxon>
        <taxon>Eubacteriales</taxon>
        <taxon>Clostridiaceae</taxon>
        <taxon>Clostridium</taxon>
    </lineage>
</organism>
<dbReference type="EMBL" id="JABBNI010000014">
    <property type="protein sequence ID" value="NMM62630.1"/>
    <property type="molecule type" value="Genomic_DNA"/>
</dbReference>
<dbReference type="NCBIfam" id="TIGR00912">
    <property type="entry name" value="2A0309"/>
    <property type="match status" value="1"/>
</dbReference>
<comment type="subcellular location">
    <subcellularLocation>
        <location evidence="1">Membrane</location>
        <topology evidence="1">Multi-pass membrane protein</topology>
    </subcellularLocation>
</comment>
<evidence type="ECO:0000256" key="5">
    <source>
        <dbReference type="ARBA" id="ARBA00022692"/>
    </source>
</evidence>
<dbReference type="GO" id="GO:0009847">
    <property type="term" value="P:spore germination"/>
    <property type="evidence" value="ECO:0007669"/>
    <property type="project" value="InterPro"/>
</dbReference>
<comment type="similarity">
    <text evidence="2">Belongs to the amino acid-polyamine-organocation (APC) superfamily. Spore germination protein (SGP) (TC 2.A.3.9) family.</text>
</comment>
<evidence type="ECO:0000313" key="10">
    <source>
        <dbReference type="Proteomes" id="UP000537131"/>
    </source>
</evidence>
<feature type="transmembrane region" description="Helical" evidence="8">
    <location>
        <begin position="226"/>
        <end position="247"/>
    </location>
</feature>
<dbReference type="Gene3D" id="1.20.1740.10">
    <property type="entry name" value="Amino acid/polyamine transporter I"/>
    <property type="match status" value="1"/>
</dbReference>
<feature type="transmembrane region" description="Helical" evidence="8">
    <location>
        <begin position="341"/>
        <end position="361"/>
    </location>
</feature>
<evidence type="ECO:0000256" key="8">
    <source>
        <dbReference type="SAM" id="Phobius"/>
    </source>
</evidence>
<name>A0A7Y0EFR2_9CLOT</name>
<keyword evidence="4" id="KW-0309">Germination</keyword>
<dbReference type="AlphaFoldDB" id="A0A7Y0EFR2"/>
<keyword evidence="7 8" id="KW-0472">Membrane</keyword>
<evidence type="ECO:0000256" key="2">
    <source>
        <dbReference type="ARBA" id="ARBA00007998"/>
    </source>
</evidence>
<feature type="transmembrane region" description="Helical" evidence="8">
    <location>
        <begin position="194"/>
        <end position="214"/>
    </location>
</feature>
<feature type="transmembrane region" description="Helical" evidence="8">
    <location>
        <begin position="20"/>
        <end position="37"/>
    </location>
</feature>
<evidence type="ECO:0000256" key="7">
    <source>
        <dbReference type="ARBA" id="ARBA00023136"/>
    </source>
</evidence>
<keyword evidence="6 8" id="KW-1133">Transmembrane helix</keyword>
<feature type="transmembrane region" description="Helical" evidence="8">
    <location>
        <begin position="120"/>
        <end position="143"/>
    </location>
</feature>
<dbReference type="Proteomes" id="UP000537131">
    <property type="component" value="Unassembled WGS sequence"/>
</dbReference>
<feature type="transmembrane region" description="Helical" evidence="8">
    <location>
        <begin position="89"/>
        <end position="108"/>
    </location>
</feature>
<comment type="caution">
    <text evidence="9">The sequence shown here is derived from an EMBL/GenBank/DDBJ whole genome shotgun (WGS) entry which is preliminary data.</text>
</comment>
<evidence type="ECO:0000256" key="3">
    <source>
        <dbReference type="ARBA" id="ARBA00022448"/>
    </source>
</evidence>
<feature type="transmembrane region" description="Helical" evidence="8">
    <location>
        <begin position="49"/>
        <end position="69"/>
    </location>
</feature>
<evidence type="ECO:0000256" key="4">
    <source>
        <dbReference type="ARBA" id="ARBA00022544"/>
    </source>
</evidence>
<keyword evidence="5 8" id="KW-0812">Transmembrane</keyword>
<feature type="transmembrane region" description="Helical" evidence="8">
    <location>
        <begin position="275"/>
        <end position="300"/>
    </location>
</feature>
<reference evidence="9 10" key="1">
    <citation type="submission" date="2020-04" db="EMBL/GenBank/DDBJ databases">
        <authorList>
            <person name="Doyle D.A."/>
        </authorList>
    </citation>
    <scope>NUCLEOTIDE SEQUENCE [LARGE SCALE GENOMIC DNA]</scope>
    <source>
        <strain evidence="9 10">P21</strain>
    </source>
</reference>
<sequence>MNKMEGSSSEKQNLLTKSQFACITLGTIVGTGIIALPNGVVKVAHQDGWISAAIGGIYPLYIVIIWTYVSKAFPNDTILGLSKKYFGNLLGSILNLIFSTYFMYFATMGPKIYINLMRNFGIGFLTPLKMISITFLVTLYASYKGLKVLGKISEITFVVMVILMLSSTPALKVADIENVPPLFDVSLRTILQGSITAAFAYSGAEIMVLICPFVKEKNKIFSSSLISVFIVISMYVWTTFITIYYLGPDIVNKSYWSFLLVSESVTISLINNYRYIFIFLWTLIAFRACAINCYASIYILKDLIKKINIKKLYLFIYPLFVYVTFQYGNEINRQQVSEYVTKVYVIFNVLYITIIAIITFFKRSDIR</sequence>
<evidence type="ECO:0000313" key="9">
    <source>
        <dbReference type="EMBL" id="NMM62630.1"/>
    </source>
</evidence>
<evidence type="ECO:0000256" key="1">
    <source>
        <dbReference type="ARBA" id="ARBA00004141"/>
    </source>
</evidence>
<dbReference type="PANTHER" id="PTHR34975:SF2">
    <property type="entry name" value="SPORE GERMINATION PROTEIN A2"/>
    <property type="match status" value="1"/>
</dbReference>
<dbReference type="PANTHER" id="PTHR34975">
    <property type="entry name" value="SPORE GERMINATION PROTEIN A2"/>
    <property type="match status" value="1"/>
</dbReference>
<dbReference type="InterPro" id="IPR004761">
    <property type="entry name" value="Spore_GerAB"/>
</dbReference>
<keyword evidence="3" id="KW-0813">Transport</keyword>
<accession>A0A7Y0EFR2</accession>
<protein>
    <submittedName>
        <fullName evidence="9">Endospore germination permease</fullName>
    </submittedName>
</protein>
<keyword evidence="10" id="KW-1185">Reference proteome</keyword>
<dbReference type="Pfam" id="PF03845">
    <property type="entry name" value="Spore_permease"/>
    <property type="match status" value="1"/>
</dbReference>
<evidence type="ECO:0000256" key="6">
    <source>
        <dbReference type="ARBA" id="ARBA00022989"/>
    </source>
</evidence>
<dbReference type="GO" id="GO:0016020">
    <property type="term" value="C:membrane"/>
    <property type="evidence" value="ECO:0007669"/>
    <property type="project" value="UniProtKB-SubCell"/>
</dbReference>
<proteinExistence type="inferred from homology"/>
<reference evidence="9 10" key="2">
    <citation type="submission" date="2020-06" db="EMBL/GenBank/DDBJ databases">
        <title>Complete Genome Sequence of Clostridium muelleri sp. nov. P21T, an Acid-Alcohol Producing Acetogen Isolated from Old Hay.</title>
        <authorList>
            <person name="Duncan K.E."/>
            <person name="Tanner R.S."/>
        </authorList>
    </citation>
    <scope>NUCLEOTIDE SEQUENCE [LARGE SCALE GENOMIC DNA]</scope>
    <source>
        <strain evidence="9 10">P21</strain>
    </source>
</reference>
<gene>
    <name evidence="9" type="ORF">HBE96_07970</name>
</gene>
<feature type="transmembrane region" description="Helical" evidence="8">
    <location>
        <begin position="312"/>
        <end position="329"/>
    </location>
</feature>